<comment type="caution">
    <text evidence="5">The sequence shown here is derived from an EMBL/GenBank/DDBJ whole genome shotgun (WGS) entry which is preliminary data.</text>
</comment>
<keyword evidence="6" id="KW-1185">Reference proteome</keyword>
<dbReference type="PANTHER" id="PTHR43212:SF3">
    <property type="entry name" value="QUERCETIN 2,3-DIOXYGENASE"/>
    <property type="match status" value="1"/>
</dbReference>
<dbReference type="CDD" id="cd20311">
    <property type="entry name" value="cupin_Yhhw_C"/>
    <property type="match status" value="1"/>
</dbReference>
<dbReference type="Pfam" id="PF02678">
    <property type="entry name" value="Pirin"/>
    <property type="match status" value="1"/>
</dbReference>
<dbReference type="PIRSF" id="PIRSF006232">
    <property type="entry name" value="Pirin"/>
    <property type="match status" value="1"/>
</dbReference>
<dbReference type="InterPro" id="IPR014710">
    <property type="entry name" value="RmlC-like_jellyroll"/>
</dbReference>
<dbReference type="PANTHER" id="PTHR43212">
    <property type="entry name" value="QUERCETIN 2,3-DIOXYGENASE"/>
    <property type="match status" value="1"/>
</dbReference>
<dbReference type="Pfam" id="PF17954">
    <property type="entry name" value="Pirin_C_2"/>
    <property type="match status" value="1"/>
</dbReference>
<evidence type="ECO:0000259" key="3">
    <source>
        <dbReference type="Pfam" id="PF02678"/>
    </source>
</evidence>
<dbReference type="InterPro" id="IPR003829">
    <property type="entry name" value="Pirin_N_dom"/>
</dbReference>
<feature type="domain" description="Pirin N-terminal" evidence="3">
    <location>
        <begin position="5"/>
        <end position="119"/>
    </location>
</feature>
<dbReference type="RefSeq" id="WP_263335214.1">
    <property type="nucleotide sequence ID" value="NZ_JAGSYH010000002.1"/>
</dbReference>
<dbReference type="InterPro" id="IPR041602">
    <property type="entry name" value="Quercetinase_C"/>
</dbReference>
<reference evidence="6" key="1">
    <citation type="journal article" date="2019" name="Int. J. Syst. Evol. Microbiol.">
        <title>The Global Catalogue of Microorganisms (GCM) 10K type strain sequencing project: providing services to taxonomists for standard genome sequencing and annotation.</title>
        <authorList>
            <consortium name="The Broad Institute Genomics Platform"/>
            <consortium name="The Broad Institute Genome Sequencing Center for Infectious Disease"/>
            <person name="Wu L."/>
            <person name="Ma J."/>
        </authorList>
    </citation>
    <scope>NUCLEOTIDE SEQUENCE [LARGE SCALE GENOMIC DNA]</scope>
    <source>
        <strain evidence="6">JCM 4087</strain>
    </source>
</reference>
<dbReference type="Gene3D" id="2.60.120.10">
    <property type="entry name" value="Jelly Rolls"/>
    <property type="match status" value="2"/>
</dbReference>
<dbReference type="InterPro" id="IPR011051">
    <property type="entry name" value="RmlC_Cupin_sf"/>
</dbReference>
<name>A0ABW1E9V6_9BACT</name>
<dbReference type="SUPFAM" id="SSF51182">
    <property type="entry name" value="RmlC-like cupins"/>
    <property type="match status" value="1"/>
</dbReference>
<sequence length="236" mass="26167">MITVRKSEERGHADHGWLDSHHSFSFANYYDPKHMGFRSLRVINEDRVAPGQGFGSHPHRDMEILSYVLSGSLAHKDSMGHEEVLGPNEIQRMSAGTGIRHSEYNPSPTTPVHFFQIWIEPATFGTPSSYEQFKFDPAEKRDRMKLIASREGGNGIATINQDAKVYVSEITNGTPLDYALGENRHAWLHVIKGNIVVNGASLKTGDAAAVSNENRLQIAKSGIESEPAEILLFDLA</sequence>
<evidence type="ECO:0000259" key="4">
    <source>
        <dbReference type="Pfam" id="PF17954"/>
    </source>
</evidence>
<proteinExistence type="inferred from homology"/>
<evidence type="ECO:0000313" key="5">
    <source>
        <dbReference type="EMBL" id="MFC5860750.1"/>
    </source>
</evidence>
<feature type="domain" description="Quercetin 2,3-dioxygenase C-terminal cupin" evidence="4">
    <location>
        <begin position="146"/>
        <end position="235"/>
    </location>
</feature>
<evidence type="ECO:0000313" key="6">
    <source>
        <dbReference type="Proteomes" id="UP001596091"/>
    </source>
</evidence>
<accession>A0ABW1E9V6</accession>
<evidence type="ECO:0000256" key="2">
    <source>
        <dbReference type="RuleBase" id="RU003457"/>
    </source>
</evidence>
<dbReference type="CDD" id="cd02910">
    <property type="entry name" value="cupin_Yhhw_N"/>
    <property type="match status" value="1"/>
</dbReference>
<organism evidence="5 6">
    <name type="scientific">Acidicapsa dinghuensis</name>
    <dbReference type="NCBI Taxonomy" id="2218256"/>
    <lineage>
        <taxon>Bacteria</taxon>
        <taxon>Pseudomonadati</taxon>
        <taxon>Acidobacteriota</taxon>
        <taxon>Terriglobia</taxon>
        <taxon>Terriglobales</taxon>
        <taxon>Acidobacteriaceae</taxon>
        <taxon>Acidicapsa</taxon>
    </lineage>
</organism>
<comment type="similarity">
    <text evidence="1 2">Belongs to the pirin family.</text>
</comment>
<dbReference type="Proteomes" id="UP001596091">
    <property type="component" value="Unassembled WGS sequence"/>
</dbReference>
<evidence type="ECO:0000256" key="1">
    <source>
        <dbReference type="ARBA" id="ARBA00008416"/>
    </source>
</evidence>
<protein>
    <submittedName>
        <fullName evidence="5">Pirin family protein</fullName>
    </submittedName>
</protein>
<gene>
    <name evidence="5" type="ORF">ACFPT7_00430</name>
</gene>
<dbReference type="InterPro" id="IPR012093">
    <property type="entry name" value="Pirin"/>
</dbReference>
<dbReference type="EMBL" id="JBHSPH010000001">
    <property type="protein sequence ID" value="MFC5860750.1"/>
    <property type="molecule type" value="Genomic_DNA"/>
</dbReference>